<accession>A0A919AC10</accession>
<dbReference type="AlphaFoldDB" id="A0A919AC10"/>
<protein>
    <submittedName>
        <fullName evidence="2">Uncharacterized protein</fullName>
    </submittedName>
</protein>
<gene>
    <name evidence="2" type="ORF">GCM10018772_23590</name>
</gene>
<feature type="compositionally biased region" description="Basic and acidic residues" evidence="1">
    <location>
        <begin position="119"/>
        <end position="136"/>
    </location>
</feature>
<evidence type="ECO:0000313" key="2">
    <source>
        <dbReference type="EMBL" id="GHE98440.1"/>
    </source>
</evidence>
<evidence type="ECO:0000313" key="3">
    <source>
        <dbReference type="Proteomes" id="UP000630718"/>
    </source>
</evidence>
<evidence type="ECO:0000256" key="1">
    <source>
        <dbReference type="SAM" id="MobiDB-lite"/>
    </source>
</evidence>
<reference evidence="2" key="1">
    <citation type="journal article" date="2014" name="Int. J. Syst. Evol. Microbiol.">
        <title>Complete genome sequence of Corynebacterium casei LMG S-19264T (=DSM 44701T), isolated from a smear-ripened cheese.</title>
        <authorList>
            <consortium name="US DOE Joint Genome Institute (JGI-PGF)"/>
            <person name="Walter F."/>
            <person name="Albersmeier A."/>
            <person name="Kalinowski J."/>
            <person name="Ruckert C."/>
        </authorList>
    </citation>
    <scope>NUCLEOTIDE SEQUENCE</scope>
    <source>
        <strain evidence="2">JCM 4477</strain>
    </source>
</reference>
<dbReference type="Proteomes" id="UP000630718">
    <property type="component" value="Unassembled WGS sequence"/>
</dbReference>
<dbReference type="RefSeq" id="WP_190204127.1">
    <property type="nucleotide sequence ID" value="NZ_BNBI01000004.1"/>
</dbReference>
<name>A0A919AC10_9ACTN</name>
<dbReference type="EMBL" id="BNBI01000004">
    <property type="protein sequence ID" value="GHE98440.1"/>
    <property type="molecule type" value="Genomic_DNA"/>
</dbReference>
<organism evidence="2 3">
    <name type="scientific">Streptomyces fumanus</name>
    <dbReference type="NCBI Taxonomy" id="67302"/>
    <lineage>
        <taxon>Bacteria</taxon>
        <taxon>Bacillati</taxon>
        <taxon>Actinomycetota</taxon>
        <taxon>Actinomycetes</taxon>
        <taxon>Kitasatosporales</taxon>
        <taxon>Streptomycetaceae</taxon>
        <taxon>Streptomyces</taxon>
    </lineage>
</organism>
<proteinExistence type="predicted"/>
<reference evidence="2" key="2">
    <citation type="submission" date="2020-09" db="EMBL/GenBank/DDBJ databases">
        <authorList>
            <person name="Sun Q."/>
            <person name="Ohkuma M."/>
        </authorList>
    </citation>
    <scope>NUCLEOTIDE SEQUENCE</scope>
    <source>
        <strain evidence="2">JCM 4477</strain>
    </source>
</reference>
<keyword evidence="3" id="KW-1185">Reference proteome</keyword>
<comment type="caution">
    <text evidence="2">The sequence shown here is derived from an EMBL/GenBank/DDBJ whole genome shotgun (WGS) entry which is preliminary data.</text>
</comment>
<feature type="region of interest" description="Disordered" evidence="1">
    <location>
        <begin position="109"/>
        <end position="179"/>
    </location>
</feature>
<sequence>MEPVSTICLPAPELPLRTESLNAPPRLRRLGTRLTTPQWTALNRQAARAGATASGVLVQAFAQSVGPWSRRPPFHRDVREGPIPDDVVEDMFGAFAALVTELADGDGVRQGMDPVELPAHQRERLARVNATEDPRSADPCTPRSWPRQSVPPGTKPSSPPDARSTTPNWPPGRVPSYRR</sequence>